<dbReference type="HOGENOM" id="CLU_013446_4_0_4"/>
<dbReference type="NCBIfam" id="TIGR01420">
    <property type="entry name" value="pilT_fam"/>
    <property type="match status" value="1"/>
</dbReference>
<dbReference type="Proteomes" id="UP000031637">
    <property type="component" value="Chromosome"/>
</dbReference>
<comment type="similarity">
    <text evidence="1">Belongs to the GSP E family.</text>
</comment>
<dbReference type="InterPro" id="IPR027417">
    <property type="entry name" value="P-loop_NTPase"/>
</dbReference>
<keyword evidence="4" id="KW-1185">Reference proteome</keyword>
<dbReference type="STRING" id="1223802.SUTH_01683"/>
<dbReference type="CDD" id="cd01131">
    <property type="entry name" value="PilT"/>
    <property type="match status" value="1"/>
</dbReference>
<dbReference type="InterPro" id="IPR001482">
    <property type="entry name" value="T2SS/T4SS_dom"/>
</dbReference>
<dbReference type="KEGG" id="shd:SUTH_01683"/>
<dbReference type="PANTHER" id="PTHR30486">
    <property type="entry name" value="TWITCHING MOTILITY PROTEIN PILT"/>
    <property type="match status" value="1"/>
</dbReference>
<dbReference type="Pfam" id="PF00437">
    <property type="entry name" value="T2SSE"/>
    <property type="match status" value="1"/>
</dbReference>
<dbReference type="Gene3D" id="3.40.50.300">
    <property type="entry name" value="P-loop containing nucleotide triphosphate hydrolases"/>
    <property type="match status" value="1"/>
</dbReference>
<dbReference type="PANTHER" id="PTHR30486:SF12">
    <property type="entry name" value="TYPE IV PILUS ATPASE PILU"/>
    <property type="match status" value="1"/>
</dbReference>
<evidence type="ECO:0000313" key="4">
    <source>
        <dbReference type="Proteomes" id="UP000031637"/>
    </source>
</evidence>
<accession>W0SEK9</accession>
<reference evidence="3 4" key="1">
    <citation type="journal article" date="2014" name="Syst. Appl. Microbiol.">
        <title>Complete genomes of freshwater sulfur oxidizers Sulfuricella denitrificans skB26 and Sulfuritalea hydrogenivorans sk43H: genetic insights into the sulfur oxidation pathway of betaproteobacteria.</title>
        <authorList>
            <person name="Watanabe T."/>
            <person name="Kojima H."/>
            <person name="Fukui M."/>
        </authorList>
    </citation>
    <scope>NUCLEOTIDE SEQUENCE [LARGE SCALE GENOMIC DNA]</scope>
    <source>
        <strain evidence="3">DSM22779</strain>
    </source>
</reference>
<dbReference type="Gene3D" id="3.30.450.90">
    <property type="match status" value="1"/>
</dbReference>
<dbReference type="GO" id="GO:0016887">
    <property type="term" value="F:ATP hydrolysis activity"/>
    <property type="evidence" value="ECO:0007669"/>
    <property type="project" value="InterPro"/>
</dbReference>
<dbReference type="SUPFAM" id="SSF52540">
    <property type="entry name" value="P-loop containing nucleoside triphosphate hydrolases"/>
    <property type="match status" value="1"/>
</dbReference>
<dbReference type="EMBL" id="AP012547">
    <property type="protein sequence ID" value="BAO29476.1"/>
    <property type="molecule type" value="Genomic_DNA"/>
</dbReference>
<dbReference type="GO" id="GO:0005524">
    <property type="term" value="F:ATP binding"/>
    <property type="evidence" value="ECO:0007669"/>
    <property type="project" value="InterPro"/>
</dbReference>
<gene>
    <name evidence="3" type="ORF">SUTH_01683</name>
</gene>
<dbReference type="InterPro" id="IPR006321">
    <property type="entry name" value="PilT/PilU"/>
</dbReference>
<dbReference type="RefSeq" id="WP_041098504.1">
    <property type="nucleotide sequence ID" value="NZ_AP012547.1"/>
</dbReference>
<name>W0SEK9_9PROT</name>
<evidence type="ECO:0000259" key="2">
    <source>
        <dbReference type="Pfam" id="PF00437"/>
    </source>
</evidence>
<dbReference type="InterPro" id="IPR050921">
    <property type="entry name" value="T4SS_GSP_E_ATPase"/>
</dbReference>
<proteinExistence type="inferred from homology"/>
<feature type="domain" description="Bacterial type II secretion system protein E" evidence="2">
    <location>
        <begin position="116"/>
        <end position="271"/>
    </location>
</feature>
<protein>
    <submittedName>
        <fullName evidence="3">Twitching motility protein</fullName>
    </submittedName>
</protein>
<evidence type="ECO:0000313" key="3">
    <source>
        <dbReference type="EMBL" id="BAO29476.1"/>
    </source>
</evidence>
<organism evidence="3 4">
    <name type="scientific">Sulfuritalea hydrogenivorans sk43H</name>
    <dbReference type="NCBI Taxonomy" id="1223802"/>
    <lineage>
        <taxon>Bacteria</taxon>
        <taxon>Pseudomonadati</taxon>
        <taxon>Pseudomonadota</taxon>
        <taxon>Betaproteobacteria</taxon>
        <taxon>Nitrosomonadales</taxon>
        <taxon>Sterolibacteriaceae</taxon>
        <taxon>Sulfuritalea</taxon>
    </lineage>
</organism>
<dbReference type="AlphaFoldDB" id="W0SEK9"/>
<evidence type="ECO:0000256" key="1">
    <source>
        <dbReference type="ARBA" id="ARBA00006611"/>
    </source>
</evidence>
<sequence>MGTMQRLFSLMAEKKASDLFLSVGAPITIKLLGNSVPINPAILDPAAVRNLLGEVLSEEQMAEFDREKELQTRVVAPDVGVFRLSCFYQRGTPALVARYIPVDIPRFDSLGLPPILKDVIMEKRGLILMVGATGSGKSTTLTSMIDHRNENASGHILTLEDPLEFLFKNKKSIVNQREVGTDTKAYQIALKNALRQAPDVIFIGEIRDKDTMGQAIAYAQSGHLCMATLHANNSYHAMSRIISFYPLENRPSLLADLSVTLKCVISQRLVKTPGGGRIAAVEILLNSRYIAELIEKGELSEIKDAMEKSMVPGSQTFEQALFQLYKSGAITLDEALANADSANNLQQVINNAATVVPGAEGTLGAQAAAEANKGAPDYTKSVAPGSFSDFKLNMDA</sequence>